<evidence type="ECO:0000313" key="5">
    <source>
        <dbReference type="Proteomes" id="UP001179181"/>
    </source>
</evidence>
<feature type="chain" id="PRO_5046049972" evidence="3">
    <location>
        <begin position="25"/>
        <end position="592"/>
    </location>
</feature>
<dbReference type="Pfam" id="PF13181">
    <property type="entry name" value="TPR_8"/>
    <property type="match status" value="1"/>
</dbReference>
<evidence type="ECO:0000313" key="4">
    <source>
        <dbReference type="EMBL" id="NIJ55632.1"/>
    </source>
</evidence>
<dbReference type="PANTHER" id="PTHR12558:SF13">
    <property type="entry name" value="CELL DIVISION CYCLE PROTEIN 27 HOMOLOG"/>
    <property type="match status" value="1"/>
</dbReference>
<evidence type="ECO:0000256" key="1">
    <source>
        <dbReference type="PROSITE-ProRule" id="PRU00339"/>
    </source>
</evidence>
<evidence type="ECO:0000256" key="3">
    <source>
        <dbReference type="SAM" id="SignalP"/>
    </source>
</evidence>
<keyword evidence="3" id="KW-0732">Signal</keyword>
<proteinExistence type="predicted"/>
<dbReference type="Pfam" id="PF13174">
    <property type="entry name" value="TPR_6"/>
    <property type="match status" value="2"/>
</dbReference>
<accession>A0ABX0US52</accession>
<feature type="repeat" description="TPR" evidence="1">
    <location>
        <begin position="56"/>
        <end position="89"/>
    </location>
</feature>
<dbReference type="PROSITE" id="PS50293">
    <property type="entry name" value="TPR_REGION"/>
    <property type="match status" value="1"/>
</dbReference>
<feature type="repeat" description="TPR" evidence="1">
    <location>
        <begin position="161"/>
        <end position="194"/>
    </location>
</feature>
<protein>
    <submittedName>
        <fullName evidence="4">Tetratricopeptide (TPR) repeat protein</fullName>
    </submittedName>
</protein>
<dbReference type="Pfam" id="PF13432">
    <property type="entry name" value="TPR_16"/>
    <property type="match status" value="1"/>
</dbReference>
<dbReference type="Proteomes" id="UP001179181">
    <property type="component" value="Unassembled WGS sequence"/>
</dbReference>
<dbReference type="PANTHER" id="PTHR12558">
    <property type="entry name" value="CELL DIVISION CYCLE 16,23,27"/>
    <property type="match status" value="1"/>
</dbReference>
<feature type="signal peptide" evidence="3">
    <location>
        <begin position="1"/>
        <end position="24"/>
    </location>
</feature>
<dbReference type="InterPro" id="IPR019734">
    <property type="entry name" value="TPR_rpt"/>
</dbReference>
<feature type="region of interest" description="Disordered" evidence="2">
    <location>
        <begin position="570"/>
        <end position="592"/>
    </location>
</feature>
<feature type="repeat" description="TPR" evidence="1">
    <location>
        <begin position="375"/>
        <end position="408"/>
    </location>
</feature>
<comment type="caution">
    <text evidence="4">The sequence shown here is derived from an EMBL/GenBank/DDBJ whole genome shotgun (WGS) entry which is preliminary data.</text>
</comment>
<evidence type="ECO:0000256" key="2">
    <source>
        <dbReference type="SAM" id="MobiDB-lite"/>
    </source>
</evidence>
<feature type="repeat" description="TPR" evidence="1">
    <location>
        <begin position="297"/>
        <end position="330"/>
    </location>
</feature>
<gene>
    <name evidence="4" type="ORF">FHS68_004821</name>
</gene>
<keyword evidence="5" id="KW-1185">Reference proteome</keyword>
<dbReference type="EMBL" id="JAASQJ010000005">
    <property type="protein sequence ID" value="NIJ55632.1"/>
    <property type="molecule type" value="Genomic_DNA"/>
</dbReference>
<sequence>MNRNMKMKLVALVIGLLTVVNVQAQTTQDGLALIHGERYNEAGELFKKLSTGTPSADNQYYLGYYYIKANQLDEAQKAFEKGIQLDEKSYLNQVGLGTVALGKGDRAKAKELFDVAEKKKGKDAEVLFRIGEAYTLFEKTNDPAEAIRLLDLAVKRDKNLADAYLAKGDALMLRNEGGNAVTAYEYALTAKPNYAAAHNAVGQIYLRGKNYNLALENYKKAIEADPNFAPAYKDLAELYFFAQKYKQAAENFDLFIQKSGTTDPEMKLRAAQFAFTADDYPKSLQLLEEIKGKINNPITLRMYGWSYFKQNDPDRAIENLNEFMKVAPDKIIGDDYKYLGRAYNQKVTDGKGYDSTGVLYILKGADLDTSKTEASNTYKEVAALYYAAKDFPNAAMTYSKGISLDTAKASANDYYYTGLSNFQMASSLNVPTAADSNYADSANIAMNKKALYLKADSIFATVTQKLPEWPYGYYWRASTLYNAYDRQENVDKGISAPYYQKLTELAELDPDPSKYKSYLKLAYSYLAFYTQTTLKDQAKAKEYWEKLLKVDPDNVAAKEALGMAVAPAAQPAATSAASKPTAKAKGAAPKKK</sequence>
<dbReference type="SMART" id="SM00671">
    <property type="entry name" value="SEL1"/>
    <property type="match status" value="1"/>
</dbReference>
<dbReference type="InterPro" id="IPR006597">
    <property type="entry name" value="Sel1-like"/>
</dbReference>
<keyword evidence="1" id="KW-0802">TPR repeat</keyword>
<dbReference type="InterPro" id="IPR011990">
    <property type="entry name" value="TPR-like_helical_dom_sf"/>
</dbReference>
<name>A0ABX0US52_9BACT</name>
<reference evidence="4 5" key="1">
    <citation type="submission" date="2020-03" db="EMBL/GenBank/DDBJ databases">
        <title>Genomic Encyclopedia of Type Strains, Phase IV (KMG-IV): sequencing the most valuable type-strain genomes for metagenomic binning, comparative biology and taxonomic classification.</title>
        <authorList>
            <person name="Goeker M."/>
        </authorList>
    </citation>
    <scope>NUCLEOTIDE SEQUENCE [LARGE SCALE GENOMIC DNA]</scope>
    <source>
        <strain evidence="4 5">DSM 102865</strain>
    </source>
</reference>
<organism evidence="4 5">
    <name type="scientific">Dyadobacter arcticus</name>
    <dbReference type="NCBI Taxonomy" id="1078754"/>
    <lineage>
        <taxon>Bacteria</taxon>
        <taxon>Pseudomonadati</taxon>
        <taxon>Bacteroidota</taxon>
        <taxon>Cytophagia</taxon>
        <taxon>Cytophagales</taxon>
        <taxon>Spirosomataceae</taxon>
        <taxon>Dyadobacter</taxon>
    </lineage>
</organism>
<dbReference type="RefSeq" id="WP_167275727.1">
    <property type="nucleotide sequence ID" value="NZ_JAASQJ010000005.1"/>
</dbReference>
<dbReference type="SUPFAM" id="SSF48452">
    <property type="entry name" value="TPR-like"/>
    <property type="match status" value="3"/>
</dbReference>
<dbReference type="Gene3D" id="1.25.40.10">
    <property type="entry name" value="Tetratricopeptide repeat domain"/>
    <property type="match status" value="3"/>
</dbReference>
<dbReference type="SMART" id="SM00028">
    <property type="entry name" value="TPR"/>
    <property type="match status" value="8"/>
</dbReference>
<dbReference type="PROSITE" id="PS50005">
    <property type="entry name" value="TPR"/>
    <property type="match status" value="5"/>
</dbReference>
<feature type="repeat" description="TPR" evidence="1">
    <location>
        <begin position="195"/>
        <end position="228"/>
    </location>
</feature>